<proteinExistence type="predicted"/>
<dbReference type="EMBL" id="CTKE01000009">
    <property type="protein sequence ID" value="CQI90360.1"/>
    <property type="molecule type" value="Genomic_DNA"/>
</dbReference>
<evidence type="ECO:0000313" key="3">
    <source>
        <dbReference type="Proteomes" id="UP000031914"/>
    </source>
</evidence>
<name>A0A0U1HT44_YERRO</name>
<evidence type="ECO:0000313" key="4">
    <source>
        <dbReference type="Proteomes" id="UP000042054"/>
    </source>
</evidence>
<dbReference type="AlphaFoldDB" id="A0A0U1HT44"/>
<evidence type="ECO:0000313" key="1">
    <source>
        <dbReference type="EMBL" id="AJJ09374.1"/>
    </source>
</evidence>
<dbReference type="Proteomes" id="UP000042054">
    <property type="component" value="Unassembled WGS sequence"/>
</dbReference>
<reference evidence="2" key="2">
    <citation type="submission" date="2015-03" db="EMBL/GenBank/DDBJ databases">
        <authorList>
            <person name="Murphy D."/>
        </authorList>
    </citation>
    <scope>NUCLEOTIDE SEQUENCE [LARGE SCALE GENOMIC DNA]</scope>
    <source>
        <strain evidence="2">68/02</strain>
    </source>
</reference>
<protein>
    <submittedName>
        <fullName evidence="2">Uncharacterized protein</fullName>
    </submittedName>
</protein>
<keyword evidence="3" id="KW-1185">Reference proteome</keyword>
<dbReference type="KEGG" id="yro:CH64_3427"/>
<evidence type="ECO:0000313" key="2">
    <source>
        <dbReference type="EMBL" id="CQI90360.1"/>
    </source>
</evidence>
<reference evidence="1 3" key="1">
    <citation type="journal article" date="2015" name="Genome Announc.">
        <title>Thirty-Two Complete Genome Assemblies of Nine Yersinia Species, Including Y. pestis, Y. pseudotuberculosis, and Y. enterocolitica.</title>
        <authorList>
            <person name="Johnson S.L."/>
            <person name="Daligault H.E."/>
            <person name="Davenport K.W."/>
            <person name="Jaissle J."/>
            <person name="Frey K.G."/>
            <person name="Ladner J.T."/>
            <person name="Broomall S.M."/>
            <person name="Bishop-Lilly K.A."/>
            <person name="Bruce D.C."/>
            <person name="Coyne S.R."/>
            <person name="Gibbons H.S."/>
            <person name="Lo C.C."/>
            <person name="Munk A.C."/>
            <person name="Rosenzweig C.N."/>
            <person name="Koroleva G.I."/>
            <person name="Palacios G.F."/>
            <person name="Redden C.L."/>
            <person name="Xu Y."/>
            <person name="Minogue T.D."/>
            <person name="Chain P.S."/>
        </authorList>
    </citation>
    <scope>NUCLEOTIDE SEQUENCE [LARGE SCALE GENOMIC DNA]</scope>
    <source>
        <strain evidence="1 3">YRA</strain>
    </source>
</reference>
<dbReference type="Proteomes" id="UP000031914">
    <property type="component" value="Chromosome"/>
</dbReference>
<accession>A0A0U1HT44</accession>
<gene>
    <name evidence="1" type="ORF">CH64_3427</name>
    <name evidence="2" type="ORF">ERS008555_02087</name>
</gene>
<dbReference type="EMBL" id="CP009787">
    <property type="protein sequence ID" value="AJJ09374.1"/>
    <property type="molecule type" value="Genomic_DNA"/>
</dbReference>
<sequence length="57" mass="6608">MIPKRRASNFVVVTPLFLIKELNNMTITPALNSSKLVLLLFLSTNWGYNNYRWAISH</sequence>
<reference evidence="4" key="3">
    <citation type="submission" date="2015-03" db="EMBL/GenBank/DDBJ databases">
        <authorList>
            <consortium name="Pathogen Informatics"/>
            <person name="Murphy D."/>
        </authorList>
    </citation>
    <scope>NUCLEOTIDE SEQUENCE [LARGE SCALE GENOMIC DNA]</scope>
    <source>
        <strain evidence="4">68/02</strain>
    </source>
</reference>
<organism evidence="2 4">
    <name type="scientific">Yersinia rohdei</name>
    <dbReference type="NCBI Taxonomy" id="29485"/>
    <lineage>
        <taxon>Bacteria</taxon>
        <taxon>Pseudomonadati</taxon>
        <taxon>Pseudomonadota</taxon>
        <taxon>Gammaproteobacteria</taxon>
        <taxon>Enterobacterales</taxon>
        <taxon>Yersiniaceae</taxon>
        <taxon>Yersinia</taxon>
    </lineage>
</organism>